<dbReference type="Proteomes" id="UP000001549">
    <property type="component" value="Chromosome"/>
</dbReference>
<keyword evidence="2" id="KW-1185">Reference proteome</keyword>
<dbReference type="KEGG" id="fsy:FsymDg_3725"/>
<proteinExistence type="predicted"/>
<dbReference type="RefSeq" id="WP_013874882.1">
    <property type="nucleotide sequence ID" value="NC_015656.1"/>
</dbReference>
<evidence type="ECO:0000313" key="2">
    <source>
        <dbReference type="Proteomes" id="UP000001549"/>
    </source>
</evidence>
<sequence length="144" mass="15462">MSAAADLDTVDREPLAVALAALRTRLHVLDVTDPFASPFQIGAYCVDVDAELPPPTASVDVLADIAAALDGAAYLRVGDLLPALVARDPDTYAGWSTRHVAAALREHRIHPDQLSPGVRVIHASDIEHARRCARSRTGRPAWKD</sequence>
<dbReference type="AlphaFoldDB" id="F8AVN3"/>
<reference evidence="1 2" key="1">
    <citation type="submission" date="2011-05" db="EMBL/GenBank/DDBJ databases">
        <title>Complete sequence of chromosome of Frankia symbiont of Datisca glomerata.</title>
        <authorList>
            <consortium name="US DOE Joint Genome Institute"/>
            <person name="Lucas S."/>
            <person name="Han J."/>
            <person name="Lapidus A."/>
            <person name="Cheng J.-F."/>
            <person name="Goodwin L."/>
            <person name="Pitluck S."/>
            <person name="Peters L."/>
            <person name="Mikhailova N."/>
            <person name="Chertkov O."/>
            <person name="Teshima H."/>
            <person name="Han C."/>
            <person name="Tapia R."/>
            <person name="Land M."/>
            <person name="Hauser L."/>
            <person name="Kyrpides N."/>
            <person name="Ivanova N."/>
            <person name="Pagani I."/>
            <person name="Berry A."/>
            <person name="Pawlowski K."/>
            <person name="Persson T."/>
            <person name="Vanden Heuvel B."/>
            <person name="Benson D."/>
            <person name="Woyke T."/>
        </authorList>
    </citation>
    <scope>NUCLEOTIDE SEQUENCE [LARGE SCALE GENOMIC DNA]</scope>
    <source>
        <strain evidence="2">4085684</strain>
    </source>
</reference>
<organism evidence="1 2">
    <name type="scientific">Candidatus Protofrankia datiscae</name>
    <dbReference type="NCBI Taxonomy" id="2716812"/>
    <lineage>
        <taxon>Bacteria</taxon>
        <taxon>Bacillati</taxon>
        <taxon>Actinomycetota</taxon>
        <taxon>Actinomycetes</taxon>
        <taxon>Frankiales</taxon>
        <taxon>Frankiaceae</taxon>
        <taxon>Protofrankia</taxon>
    </lineage>
</organism>
<dbReference type="EMBL" id="CP002801">
    <property type="protein sequence ID" value="AEH11002.1"/>
    <property type="molecule type" value="Genomic_DNA"/>
</dbReference>
<dbReference type="HOGENOM" id="CLU_1793641_0_0_11"/>
<protein>
    <submittedName>
        <fullName evidence="1">Uncharacterized protein</fullName>
    </submittedName>
</protein>
<dbReference type="STRING" id="656024.FsymDg_3725"/>
<gene>
    <name evidence="1" type="ordered locus">FsymDg_3725</name>
</gene>
<evidence type="ECO:0000313" key="1">
    <source>
        <dbReference type="EMBL" id="AEH11002.1"/>
    </source>
</evidence>
<accession>F8AVN3</accession>
<name>F8AVN3_9ACTN</name>